<proteinExistence type="predicted"/>
<reference evidence="3" key="1">
    <citation type="submission" date="2016-05" db="EMBL/GenBank/DDBJ databases">
        <title>Comparative genomics of biotechnologically important yeasts.</title>
        <authorList>
            <consortium name="DOE Joint Genome Institute"/>
            <person name="Riley R."/>
            <person name="Haridas S."/>
            <person name="Wolfe K.H."/>
            <person name="Lopes M.R."/>
            <person name="Hittinger C.T."/>
            <person name="Goker M."/>
            <person name="Salamov A."/>
            <person name="Wisecaver J."/>
            <person name="Long T.M."/>
            <person name="Aerts A.L."/>
            <person name="Barry K."/>
            <person name="Choi C."/>
            <person name="Clum A."/>
            <person name="Coughlan A.Y."/>
            <person name="Deshpande S."/>
            <person name="Douglass A.P."/>
            <person name="Hanson S.J."/>
            <person name="Klenk H.-P."/>
            <person name="Labutti K."/>
            <person name="Lapidus A."/>
            <person name="Lindquist E."/>
            <person name="Lipzen A."/>
            <person name="Meier-Kolthoff J.P."/>
            <person name="Ohm R.A."/>
            <person name="Otillar R.P."/>
            <person name="Pangilinan J."/>
            <person name="Peng Y."/>
            <person name="Rokas A."/>
            <person name="Rosa C.A."/>
            <person name="Scheuner C."/>
            <person name="Sibirny A.A."/>
            <person name="Slot J.C."/>
            <person name="Stielow J.B."/>
            <person name="Sun H."/>
            <person name="Kurtzman C.P."/>
            <person name="Blackwell M."/>
            <person name="Grigoriev I.V."/>
            <person name="Jeffries T.W."/>
        </authorList>
    </citation>
    <scope>NUCLEOTIDE SEQUENCE [LARGE SCALE GENOMIC DNA]</scope>
    <source>
        <strain evidence="3">NRRL Y-1933</strain>
    </source>
</reference>
<name>A0A1E4RHM9_9ASCO</name>
<dbReference type="Proteomes" id="UP000095085">
    <property type="component" value="Unassembled WGS sequence"/>
</dbReference>
<dbReference type="STRING" id="984485.A0A1E4RHM9"/>
<dbReference type="RefSeq" id="XP_020075839.1">
    <property type="nucleotide sequence ID" value="XM_020223547.1"/>
</dbReference>
<accession>A0A1E4RHM9</accession>
<evidence type="ECO:0008006" key="4">
    <source>
        <dbReference type="Google" id="ProtNLM"/>
    </source>
</evidence>
<evidence type="ECO:0000313" key="2">
    <source>
        <dbReference type="EMBL" id="ODV66772.1"/>
    </source>
</evidence>
<feature type="chain" id="PRO_5009162295" description="Cell wall protein" evidence="1">
    <location>
        <begin position="18"/>
        <end position="146"/>
    </location>
</feature>
<dbReference type="GeneID" id="30998096"/>
<evidence type="ECO:0000256" key="1">
    <source>
        <dbReference type="SAM" id="SignalP"/>
    </source>
</evidence>
<keyword evidence="1" id="KW-0732">Signal</keyword>
<feature type="signal peptide" evidence="1">
    <location>
        <begin position="1"/>
        <end position="17"/>
    </location>
</feature>
<gene>
    <name evidence="2" type="ORF">HYPBUDRAFT_6098</name>
</gene>
<dbReference type="EMBL" id="KV454541">
    <property type="protein sequence ID" value="ODV66772.1"/>
    <property type="molecule type" value="Genomic_DNA"/>
</dbReference>
<keyword evidence="3" id="KW-1185">Reference proteome</keyword>
<protein>
    <recommendedName>
        <fullName evidence="4">Cell wall protein</fullName>
    </recommendedName>
</protein>
<evidence type="ECO:0000313" key="3">
    <source>
        <dbReference type="Proteomes" id="UP000095085"/>
    </source>
</evidence>
<sequence>MKFSALTILTFAAAAVADLKFDLKAGASGTALDGVAIKKADSHLFAFSVGGDEGDDLSFTFKGSTLVDQDGAGARIDPDWQYLGSAQGSQSPTEGFSHKNDKVLYQGNAKWQACPVEGIGHVLIFSEEKCYEGIDIQLVMANQQEV</sequence>
<dbReference type="AlphaFoldDB" id="A0A1E4RHM9"/>
<organism evidence="2 3">
    <name type="scientific">Hyphopichia burtonii NRRL Y-1933</name>
    <dbReference type="NCBI Taxonomy" id="984485"/>
    <lineage>
        <taxon>Eukaryota</taxon>
        <taxon>Fungi</taxon>
        <taxon>Dikarya</taxon>
        <taxon>Ascomycota</taxon>
        <taxon>Saccharomycotina</taxon>
        <taxon>Pichiomycetes</taxon>
        <taxon>Debaryomycetaceae</taxon>
        <taxon>Hyphopichia</taxon>
    </lineage>
</organism>